<dbReference type="PANTHER" id="PTHR38101">
    <property type="entry name" value="UPF0307 PROTEIN YJGA"/>
    <property type="match status" value="1"/>
</dbReference>
<dbReference type="EMBL" id="CP100390">
    <property type="protein sequence ID" value="UZE95212.1"/>
    <property type="molecule type" value="Genomic_DNA"/>
</dbReference>
<sequence>MTDFELPEEFDEENIISKTSIKREMHELQALGKRLTELKRNQLEKVPVSETLKKAIEESARITQREATRRHMQYIGKLMRGEDAEAIQNAVDLFDASSKAFAQALHSLERWRDRLIEGSNDCLTEYFEEHPNADIQHLRQLVRNAKKDVKNEKNTGAAKKLFKYLRMIDDMDNEVDA</sequence>
<evidence type="ECO:0000256" key="2">
    <source>
        <dbReference type="ARBA" id="ARBA00022517"/>
    </source>
</evidence>
<name>A0ABY6MZM5_9ALTE</name>
<dbReference type="Gene3D" id="1.10.60.30">
    <property type="entry name" value="PSPTO4464-like domains"/>
    <property type="match status" value="2"/>
</dbReference>
<comment type="similarity">
    <text evidence="5">Belongs to the DarP family.</text>
</comment>
<reference evidence="6" key="1">
    <citation type="submission" date="2022-06" db="EMBL/GenBank/DDBJ databases">
        <title>Alkalimarinus sp. nov., isolated from gut of a Alitta virens.</title>
        <authorList>
            <person name="Yang A.I."/>
            <person name="Shin N.-R."/>
        </authorList>
    </citation>
    <scope>NUCLEOTIDE SEQUENCE</scope>
    <source>
        <strain evidence="6">A2M4</strain>
    </source>
</reference>
<keyword evidence="2 5" id="KW-0690">Ribosome biogenesis</keyword>
<dbReference type="PANTHER" id="PTHR38101:SF1">
    <property type="entry name" value="UPF0307 PROTEIN YJGA"/>
    <property type="match status" value="1"/>
</dbReference>
<accession>A0ABY6MZM5</accession>
<evidence type="ECO:0000256" key="1">
    <source>
        <dbReference type="ARBA" id="ARBA00022490"/>
    </source>
</evidence>
<evidence type="ECO:0000313" key="7">
    <source>
        <dbReference type="Proteomes" id="UP001163739"/>
    </source>
</evidence>
<keyword evidence="7" id="KW-1185">Reference proteome</keyword>
<dbReference type="NCBIfam" id="NF003593">
    <property type="entry name" value="PRK05255.1-1"/>
    <property type="match status" value="1"/>
</dbReference>
<dbReference type="Pfam" id="PF04751">
    <property type="entry name" value="DarP"/>
    <property type="match status" value="1"/>
</dbReference>
<keyword evidence="3 5" id="KW-0699">rRNA-binding</keyword>
<dbReference type="SUPFAM" id="SSF158710">
    <property type="entry name" value="PSPTO4464-like"/>
    <property type="match status" value="1"/>
</dbReference>
<dbReference type="CDD" id="cd16331">
    <property type="entry name" value="YjgA-like"/>
    <property type="match status" value="1"/>
</dbReference>
<protein>
    <recommendedName>
        <fullName evidence="5">Dual-action ribosomal maturation protein DarP</fullName>
    </recommendedName>
    <alternativeName>
        <fullName evidence="5">Large ribosomal subunit assembly factor DarP</fullName>
    </alternativeName>
</protein>
<proteinExistence type="inferred from homology"/>
<evidence type="ECO:0000313" key="6">
    <source>
        <dbReference type="EMBL" id="UZE95212.1"/>
    </source>
</evidence>
<organism evidence="6 7">
    <name type="scientific">Alkalimarinus alittae</name>
    <dbReference type="NCBI Taxonomy" id="2961619"/>
    <lineage>
        <taxon>Bacteria</taxon>
        <taxon>Pseudomonadati</taxon>
        <taxon>Pseudomonadota</taxon>
        <taxon>Gammaproteobacteria</taxon>
        <taxon>Alteromonadales</taxon>
        <taxon>Alteromonadaceae</taxon>
        <taxon>Alkalimarinus</taxon>
    </lineage>
</organism>
<gene>
    <name evidence="5" type="primary">darP</name>
    <name evidence="6" type="ORF">NKI27_14220</name>
</gene>
<keyword evidence="4 5" id="KW-0694">RNA-binding</keyword>
<evidence type="ECO:0000256" key="4">
    <source>
        <dbReference type="ARBA" id="ARBA00022884"/>
    </source>
</evidence>
<dbReference type="InterPro" id="IPR023153">
    <property type="entry name" value="DarP_sf"/>
</dbReference>
<comment type="function">
    <text evidence="5">Member of a network of 50S ribosomal subunit biogenesis factors which assembles along the 30S-50S interface, preventing incorrect 23S rRNA structures from forming. Promotes peptidyl transferase center (PTC) maturation.</text>
</comment>
<dbReference type="InterPro" id="IPR006839">
    <property type="entry name" value="DarP"/>
</dbReference>
<keyword evidence="1 5" id="KW-0963">Cytoplasm</keyword>
<comment type="subcellular location">
    <subcellularLocation>
        <location evidence="5">Cytoplasm</location>
    </subcellularLocation>
    <text evidence="5">Associates with late stage pre-50S ribosomal subunits.</text>
</comment>
<dbReference type="PIRSF" id="PIRSF016183">
    <property type="entry name" value="UCP016183"/>
    <property type="match status" value="1"/>
</dbReference>
<dbReference type="Proteomes" id="UP001163739">
    <property type="component" value="Chromosome"/>
</dbReference>
<evidence type="ECO:0000256" key="3">
    <source>
        <dbReference type="ARBA" id="ARBA00022730"/>
    </source>
</evidence>
<evidence type="ECO:0000256" key="5">
    <source>
        <dbReference type="HAMAP-Rule" id="MF_00765"/>
    </source>
</evidence>
<dbReference type="HAMAP" id="MF_00765">
    <property type="entry name" value="DarP"/>
    <property type="match status" value="1"/>
</dbReference>
<dbReference type="RefSeq" id="WP_265046701.1">
    <property type="nucleotide sequence ID" value="NZ_CP100390.1"/>
</dbReference>